<dbReference type="EMBL" id="LM676425">
    <property type="protein sequence ID" value="CEP26809.1"/>
    <property type="molecule type" value="Genomic_DNA"/>
</dbReference>
<sequence>MTELAESRLAQLR</sequence>
<gene>
    <name evidence="1" type="ORF">PFCIRM138_10025</name>
</gene>
<evidence type="ECO:0000313" key="1">
    <source>
        <dbReference type="EMBL" id="CEP26809.1"/>
    </source>
</evidence>
<name>A0A068VQY6_PROFF</name>
<organism evidence="1">
    <name type="scientific">Propionibacterium freudenreichii subsp. freudenreichii</name>
    <dbReference type="NCBI Taxonomy" id="66712"/>
    <lineage>
        <taxon>Bacteria</taxon>
        <taxon>Bacillati</taxon>
        <taxon>Actinomycetota</taxon>
        <taxon>Actinomycetes</taxon>
        <taxon>Propionibacteriales</taxon>
        <taxon>Propionibacteriaceae</taxon>
        <taxon>Propionibacterium</taxon>
    </lineage>
</organism>
<reference evidence="1" key="1">
    <citation type="submission" date="2014-08" db="EMBL/GenBank/DDBJ databases">
        <authorList>
            <person name="Falentin Helene"/>
        </authorList>
    </citation>
    <scope>NUCLEOTIDE SEQUENCE</scope>
</reference>
<protein>
    <submittedName>
        <fullName evidence="1">Uncharacterized protein</fullName>
    </submittedName>
</protein>
<proteinExistence type="predicted"/>
<accession>A0A068VQY6</accession>